<dbReference type="InterPro" id="IPR001841">
    <property type="entry name" value="Znf_RING"/>
</dbReference>
<dbReference type="GO" id="GO:0008270">
    <property type="term" value="F:zinc ion binding"/>
    <property type="evidence" value="ECO:0007669"/>
    <property type="project" value="UniProtKB-KW"/>
</dbReference>
<dbReference type="AlphaFoldDB" id="A0A3R7MIB4"/>
<dbReference type="InterPro" id="IPR013083">
    <property type="entry name" value="Znf_RING/FYVE/PHD"/>
</dbReference>
<keyword evidence="8" id="KW-1185">Reference proteome</keyword>
<organism evidence="7 8">
    <name type="scientific">Penaeus vannamei</name>
    <name type="common">Whiteleg shrimp</name>
    <name type="synonym">Litopenaeus vannamei</name>
    <dbReference type="NCBI Taxonomy" id="6689"/>
    <lineage>
        <taxon>Eukaryota</taxon>
        <taxon>Metazoa</taxon>
        <taxon>Ecdysozoa</taxon>
        <taxon>Arthropoda</taxon>
        <taxon>Crustacea</taxon>
        <taxon>Multicrustacea</taxon>
        <taxon>Malacostraca</taxon>
        <taxon>Eumalacostraca</taxon>
        <taxon>Eucarida</taxon>
        <taxon>Decapoda</taxon>
        <taxon>Dendrobranchiata</taxon>
        <taxon>Penaeoidea</taxon>
        <taxon>Penaeidae</taxon>
        <taxon>Penaeus</taxon>
    </lineage>
</organism>
<feature type="domain" description="B box-type" evidence="6">
    <location>
        <begin position="98"/>
        <end position="144"/>
    </location>
</feature>
<dbReference type="OrthoDB" id="6341445at2759"/>
<feature type="domain" description="RING-type" evidence="5">
    <location>
        <begin position="3"/>
        <end position="49"/>
    </location>
</feature>
<sequence length="321" mass="35942">MKCPKCHTSYRTDNRRSPNRRAPVLLSCGHGCCETCAQSALLYICSLCNEKTRVIRGQLPKHLYIFGLVAESYSLPINLDGHLEMRLDPIRMLAVKEHMKGLCQECSENKATFRCRKCMSELCDPCFKKIHAHKTMKKHIPEPFHTVQSAYLRPPCPSHPDVISSHMCYTCSSEDVGQNMFCTTCFMFGPHCQHDVVEFDKLAEQYMTEVKVGVEELTGAIDQLEESRLTHSSPDSLHLPVEQVMLCAGVASGSRGAAGEVNGEVPRVAQHRVRRLVLRHALDAGPVVLGLRGKDQGARGHVAVHARLREEEKGELERGRE</sequence>
<evidence type="ECO:0000313" key="7">
    <source>
        <dbReference type="EMBL" id="ROT77290.1"/>
    </source>
</evidence>
<dbReference type="SUPFAM" id="SSF57845">
    <property type="entry name" value="B-box zinc-binding domain"/>
    <property type="match status" value="1"/>
</dbReference>
<dbReference type="Gene3D" id="3.30.40.10">
    <property type="entry name" value="Zinc/RING finger domain, C3HC4 (zinc finger)"/>
    <property type="match status" value="1"/>
</dbReference>
<keyword evidence="1" id="KW-0479">Metal-binding</keyword>
<dbReference type="PROSITE" id="PS50089">
    <property type="entry name" value="ZF_RING_2"/>
    <property type="match status" value="1"/>
</dbReference>
<evidence type="ECO:0000259" key="5">
    <source>
        <dbReference type="PROSITE" id="PS50089"/>
    </source>
</evidence>
<dbReference type="Gene3D" id="4.10.640.40">
    <property type="entry name" value="Cytoplasmic polyadenylation element-binding protein, ZZ domain"/>
    <property type="match status" value="1"/>
</dbReference>
<evidence type="ECO:0000313" key="8">
    <source>
        <dbReference type="Proteomes" id="UP000283509"/>
    </source>
</evidence>
<dbReference type="PANTHER" id="PTHR25462:SF296">
    <property type="entry name" value="MEIOTIC P26, ISOFORM F"/>
    <property type="match status" value="1"/>
</dbReference>
<dbReference type="Gene3D" id="3.30.160.60">
    <property type="entry name" value="Classic Zinc Finger"/>
    <property type="match status" value="1"/>
</dbReference>
<reference evidence="7 8" key="2">
    <citation type="submission" date="2019-01" db="EMBL/GenBank/DDBJ databases">
        <title>The decoding of complex shrimp genome reveals the adaptation for benthos swimmer, frequently molting mechanism and breeding impact on genome.</title>
        <authorList>
            <person name="Sun Y."/>
            <person name="Gao Y."/>
            <person name="Yu Y."/>
        </authorList>
    </citation>
    <scope>NUCLEOTIDE SEQUENCE [LARGE SCALE GENOMIC DNA]</scope>
    <source>
        <tissue evidence="7">Muscle</tissue>
    </source>
</reference>
<name>A0A3R7MIB4_PENVA</name>
<dbReference type="PROSITE" id="PS50119">
    <property type="entry name" value="ZF_BBOX"/>
    <property type="match status" value="1"/>
</dbReference>
<evidence type="ECO:0000256" key="3">
    <source>
        <dbReference type="ARBA" id="ARBA00022833"/>
    </source>
</evidence>
<reference evidence="7 8" key="1">
    <citation type="submission" date="2018-04" db="EMBL/GenBank/DDBJ databases">
        <authorList>
            <person name="Zhang X."/>
            <person name="Yuan J."/>
            <person name="Li F."/>
            <person name="Xiang J."/>
        </authorList>
    </citation>
    <scope>NUCLEOTIDE SEQUENCE [LARGE SCALE GENOMIC DNA]</scope>
    <source>
        <tissue evidence="7">Muscle</tissue>
    </source>
</reference>
<keyword evidence="3" id="KW-0862">Zinc</keyword>
<keyword evidence="2 4" id="KW-0863">Zinc-finger</keyword>
<comment type="caution">
    <text evidence="7">The sequence shown here is derived from an EMBL/GenBank/DDBJ whole genome shotgun (WGS) entry which is preliminary data.</text>
</comment>
<dbReference type="InterPro" id="IPR000315">
    <property type="entry name" value="Znf_B-box"/>
</dbReference>
<dbReference type="PANTHER" id="PTHR25462">
    <property type="entry name" value="BONUS, ISOFORM C-RELATED"/>
    <property type="match status" value="1"/>
</dbReference>
<evidence type="ECO:0000256" key="4">
    <source>
        <dbReference type="PROSITE-ProRule" id="PRU00024"/>
    </source>
</evidence>
<dbReference type="EMBL" id="QCYY01001542">
    <property type="protein sequence ID" value="ROT77290.1"/>
    <property type="molecule type" value="Genomic_DNA"/>
</dbReference>
<evidence type="ECO:0000259" key="6">
    <source>
        <dbReference type="PROSITE" id="PS50119"/>
    </source>
</evidence>
<protein>
    <submittedName>
        <fullName evidence="7">RING finger protein 17</fullName>
    </submittedName>
</protein>
<accession>A0A3R7MIB4</accession>
<dbReference type="CDD" id="cd19757">
    <property type="entry name" value="Bbox1"/>
    <property type="match status" value="1"/>
</dbReference>
<gene>
    <name evidence="7" type="ORF">C7M84_004072</name>
</gene>
<dbReference type="SMART" id="SM00184">
    <property type="entry name" value="RING"/>
    <property type="match status" value="1"/>
</dbReference>
<dbReference type="InterPro" id="IPR047153">
    <property type="entry name" value="TRIM45/56/19-like"/>
</dbReference>
<dbReference type="Proteomes" id="UP000283509">
    <property type="component" value="Unassembled WGS sequence"/>
</dbReference>
<evidence type="ECO:0000256" key="1">
    <source>
        <dbReference type="ARBA" id="ARBA00022723"/>
    </source>
</evidence>
<dbReference type="STRING" id="6689.A0A3R7MIB4"/>
<dbReference type="Pfam" id="PF22586">
    <property type="entry name" value="ANCHR-like_BBOX"/>
    <property type="match status" value="1"/>
</dbReference>
<proteinExistence type="predicted"/>
<evidence type="ECO:0000256" key="2">
    <source>
        <dbReference type="ARBA" id="ARBA00022771"/>
    </source>
</evidence>
<dbReference type="InterPro" id="IPR038446">
    <property type="entry name" value="CEBP_ZZ_sf"/>
</dbReference>